<accession>A0ABP0KJH9</accession>
<evidence type="ECO:0000313" key="1">
    <source>
        <dbReference type="EMBL" id="CAK9026139.1"/>
    </source>
</evidence>
<reference evidence="1 2" key="1">
    <citation type="submission" date="2024-02" db="EMBL/GenBank/DDBJ databases">
        <authorList>
            <person name="Chen Y."/>
            <person name="Shah S."/>
            <person name="Dougan E. K."/>
            <person name="Thang M."/>
            <person name="Chan C."/>
        </authorList>
    </citation>
    <scope>NUCLEOTIDE SEQUENCE [LARGE SCALE GENOMIC DNA]</scope>
</reference>
<proteinExistence type="predicted"/>
<protein>
    <submittedName>
        <fullName evidence="1">Uncharacterized protein</fullName>
    </submittedName>
</protein>
<dbReference type="Proteomes" id="UP001642484">
    <property type="component" value="Unassembled WGS sequence"/>
</dbReference>
<name>A0ABP0KJH9_9DINO</name>
<keyword evidence="2" id="KW-1185">Reference proteome</keyword>
<evidence type="ECO:0000313" key="2">
    <source>
        <dbReference type="Proteomes" id="UP001642484"/>
    </source>
</evidence>
<sequence length="237" mass="26931">MEEVGLMKLIIDPQAEGQRFRSGLSLESISSLRNARFCFLCSQYLPMLLYYMRTSEQQLKFPASLSYTTSRGLPRFACLLLWLVGWYFFIRILDWSADLAILAFAAQMLLTAGISAWSNQPNQTRHHDLIHMGAATLYILDHIWLMELVGMKSIYKAGFYTFFLITAASLHWGQSIKRLAGLQPKHASNAAEWQMLLAKLPEDQSKQLWWAELSFMVAENLVFTSFVLGLASGCADT</sequence>
<dbReference type="EMBL" id="CAXAMN010008668">
    <property type="protein sequence ID" value="CAK9026139.1"/>
    <property type="molecule type" value="Genomic_DNA"/>
</dbReference>
<gene>
    <name evidence="1" type="ORF">CCMP2556_LOCUS16254</name>
</gene>
<comment type="caution">
    <text evidence="1">The sequence shown here is derived from an EMBL/GenBank/DDBJ whole genome shotgun (WGS) entry which is preliminary data.</text>
</comment>
<organism evidence="1 2">
    <name type="scientific">Durusdinium trenchii</name>
    <dbReference type="NCBI Taxonomy" id="1381693"/>
    <lineage>
        <taxon>Eukaryota</taxon>
        <taxon>Sar</taxon>
        <taxon>Alveolata</taxon>
        <taxon>Dinophyceae</taxon>
        <taxon>Suessiales</taxon>
        <taxon>Symbiodiniaceae</taxon>
        <taxon>Durusdinium</taxon>
    </lineage>
</organism>